<keyword evidence="7" id="KW-0653">Protein transport</keyword>
<evidence type="ECO:0000256" key="7">
    <source>
        <dbReference type="ARBA" id="ARBA00022927"/>
    </source>
</evidence>
<feature type="region of interest" description="Disordered" evidence="13">
    <location>
        <begin position="390"/>
        <end position="412"/>
    </location>
</feature>
<sequence>MWRDRTNLYISYRQSYAHHPTQRNRYGPSTTGDRFGGSGASTGVLFSADEDRRGLLSSGAYDVDDGDAVIEMDLLPPRWADVSDEVTELLADIASKSQKLERLHQKHVLPGFNDEETKKAEEGEIERLTQGITRGFHECGRCIQRIEQMVREGKAKGQMSRADETMAKNIKVNLAARVQEASAGFRKKQSTYLKSRAACADDRTYSQSMLQTTTHQKLLHSNDAVISQREKEIEEIAQGIIELADLFRDMQAIVIDQGTMLDRIDYNVESMATHVKDAAKELKTAEGYQKKTTKRKIIFLLLLIIAAMIILLVIKPKKHGAANDDESKGCPVAVVPGLELENILAPDHKRHAESTLRIDQSELGKQPTRHALDGSQLGPELALQATHPINHHLGHPANTSNRPDDHNPTPHSFKMAFMDSQNKVHQYQKSYQKAYKAHTRIWRINPRSGMMLTPFTIVLWGTTAGMDHHGPALGMLEFWDGPGNRSGNGACVGVFTTNLNNSRCA</sequence>
<keyword evidence="9" id="KW-0333">Golgi apparatus</keyword>
<dbReference type="STRING" id="306901.Q2GXM8"/>
<accession>Q2GXM8</accession>
<dbReference type="InParanoid" id="Q2GXM8"/>
<keyword evidence="17" id="KW-1185">Reference proteome</keyword>
<evidence type="ECO:0000259" key="15">
    <source>
        <dbReference type="PROSITE" id="PS50192"/>
    </source>
</evidence>
<dbReference type="VEuPathDB" id="FungiDB:CHGG_07276"/>
<evidence type="ECO:0000256" key="14">
    <source>
        <dbReference type="SAM" id="Phobius"/>
    </source>
</evidence>
<dbReference type="PROSITE" id="PS50192">
    <property type="entry name" value="T_SNARE"/>
    <property type="match status" value="1"/>
</dbReference>
<dbReference type="InterPro" id="IPR045242">
    <property type="entry name" value="Syntaxin"/>
</dbReference>
<keyword evidence="12 14" id="KW-0472">Membrane</keyword>
<reference evidence="17" key="1">
    <citation type="journal article" date="2015" name="Genome Announc.">
        <title>Draft genome sequence of the cellulolytic fungus Chaetomium globosum.</title>
        <authorList>
            <person name="Cuomo C.A."/>
            <person name="Untereiner W.A."/>
            <person name="Ma L.-J."/>
            <person name="Grabherr M."/>
            <person name="Birren B.W."/>
        </authorList>
    </citation>
    <scope>NUCLEOTIDE SEQUENCE [LARGE SCALE GENOMIC DNA]</scope>
    <source>
        <strain evidence="17">ATCC 6205 / CBS 148.51 / DSM 1962 / NBRC 6347 / NRRL 1970</strain>
    </source>
</reference>
<evidence type="ECO:0000256" key="1">
    <source>
        <dbReference type="ARBA" id="ARBA00004273"/>
    </source>
</evidence>
<dbReference type="GO" id="GO:0000149">
    <property type="term" value="F:SNARE binding"/>
    <property type="evidence" value="ECO:0007669"/>
    <property type="project" value="TreeGrafter"/>
</dbReference>
<evidence type="ECO:0000256" key="2">
    <source>
        <dbReference type="ARBA" id="ARBA00004409"/>
    </source>
</evidence>
<dbReference type="GO" id="GO:0031201">
    <property type="term" value="C:SNARE complex"/>
    <property type="evidence" value="ECO:0007669"/>
    <property type="project" value="TreeGrafter"/>
</dbReference>
<gene>
    <name evidence="16" type="ORF">CHGG_07276</name>
</gene>
<comment type="subcellular location">
    <subcellularLocation>
        <location evidence="2">Golgi apparatus membrane</location>
        <topology evidence="2">Single-pass type IV membrane protein</topology>
    </subcellularLocation>
    <subcellularLocation>
        <location evidence="1">Mitochondrion inner membrane</location>
    </subcellularLocation>
</comment>
<dbReference type="Gene3D" id="1.20.5.110">
    <property type="match status" value="1"/>
</dbReference>
<dbReference type="Gene3D" id="1.20.58.70">
    <property type="match status" value="1"/>
</dbReference>
<evidence type="ECO:0000256" key="13">
    <source>
        <dbReference type="SAM" id="MobiDB-lite"/>
    </source>
</evidence>
<dbReference type="EMBL" id="CH408033">
    <property type="protein sequence ID" value="EAQ86023.1"/>
    <property type="molecule type" value="Genomic_DNA"/>
</dbReference>
<evidence type="ECO:0000313" key="16">
    <source>
        <dbReference type="EMBL" id="EAQ86023.1"/>
    </source>
</evidence>
<dbReference type="InterPro" id="IPR006012">
    <property type="entry name" value="Syntaxin/epimorphin_CS"/>
</dbReference>
<dbReference type="InterPro" id="IPR000727">
    <property type="entry name" value="T_SNARE_dom"/>
</dbReference>
<dbReference type="RefSeq" id="XP_001224932.1">
    <property type="nucleotide sequence ID" value="XM_001224931.1"/>
</dbReference>
<dbReference type="InterPro" id="IPR010989">
    <property type="entry name" value="SNARE"/>
</dbReference>
<dbReference type="eggNOG" id="KOG0809">
    <property type="taxonomic scope" value="Eukaryota"/>
</dbReference>
<dbReference type="PANTHER" id="PTHR19957:SF83">
    <property type="entry name" value="SYNTAXIN-16"/>
    <property type="match status" value="1"/>
</dbReference>
<dbReference type="FunCoup" id="Q2GXM8">
    <property type="interactions" value="660"/>
</dbReference>
<dbReference type="GO" id="GO:0000139">
    <property type="term" value="C:Golgi membrane"/>
    <property type="evidence" value="ECO:0007669"/>
    <property type="project" value="UniProtKB-SubCell"/>
</dbReference>
<evidence type="ECO:0000256" key="9">
    <source>
        <dbReference type="ARBA" id="ARBA00023034"/>
    </source>
</evidence>
<dbReference type="GO" id="GO:0005743">
    <property type="term" value="C:mitochondrial inner membrane"/>
    <property type="evidence" value="ECO:0007669"/>
    <property type="project" value="UniProtKB-SubCell"/>
</dbReference>
<keyword evidence="4" id="KW-0813">Transport</keyword>
<name>Q2GXM8_CHAGB</name>
<evidence type="ECO:0000256" key="10">
    <source>
        <dbReference type="ARBA" id="ARBA00023054"/>
    </source>
</evidence>
<dbReference type="GO" id="GO:0048278">
    <property type="term" value="P:vesicle docking"/>
    <property type="evidence" value="ECO:0007669"/>
    <property type="project" value="TreeGrafter"/>
</dbReference>
<feature type="compositionally biased region" description="Basic and acidic residues" evidence="13">
    <location>
        <begin position="349"/>
        <end position="362"/>
    </location>
</feature>
<dbReference type="InterPro" id="IPR039297">
    <property type="entry name" value="COX7a"/>
</dbReference>
<keyword evidence="11" id="KW-0496">Mitochondrion</keyword>
<keyword evidence="5 14" id="KW-0812">Transmembrane</keyword>
<dbReference type="GO" id="GO:0006886">
    <property type="term" value="P:intracellular protein transport"/>
    <property type="evidence" value="ECO:0007669"/>
    <property type="project" value="InterPro"/>
</dbReference>
<evidence type="ECO:0000256" key="6">
    <source>
        <dbReference type="ARBA" id="ARBA00022792"/>
    </source>
</evidence>
<feature type="region of interest" description="Disordered" evidence="13">
    <location>
        <begin position="349"/>
        <end position="373"/>
    </location>
</feature>
<dbReference type="PANTHER" id="PTHR19957">
    <property type="entry name" value="SYNTAXIN"/>
    <property type="match status" value="1"/>
</dbReference>
<dbReference type="Proteomes" id="UP000001056">
    <property type="component" value="Unassembled WGS sequence"/>
</dbReference>
<dbReference type="SUPFAM" id="SSF47661">
    <property type="entry name" value="t-snare proteins"/>
    <property type="match status" value="1"/>
</dbReference>
<feature type="compositionally biased region" description="Polar residues" evidence="13">
    <location>
        <begin position="23"/>
        <end position="32"/>
    </location>
</feature>
<dbReference type="Pfam" id="PF05739">
    <property type="entry name" value="SNARE"/>
    <property type="match status" value="1"/>
</dbReference>
<keyword evidence="10" id="KW-0175">Coiled coil</keyword>
<evidence type="ECO:0000313" key="17">
    <source>
        <dbReference type="Proteomes" id="UP000001056"/>
    </source>
</evidence>
<dbReference type="HOGENOM" id="CLU_539673_0_0_1"/>
<protein>
    <recommendedName>
        <fullName evidence="15">t-SNARE coiled-coil homology domain-containing protein</fullName>
    </recommendedName>
</protein>
<proteinExistence type="inferred from homology"/>
<keyword evidence="8 14" id="KW-1133">Transmembrane helix</keyword>
<evidence type="ECO:0000256" key="8">
    <source>
        <dbReference type="ARBA" id="ARBA00022989"/>
    </source>
</evidence>
<feature type="domain" description="T-SNARE coiled-coil homology" evidence="15">
    <location>
        <begin position="223"/>
        <end position="285"/>
    </location>
</feature>
<dbReference type="GeneID" id="4394559"/>
<dbReference type="AlphaFoldDB" id="Q2GXM8"/>
<evidence type="ECO:0000256" key="4">
    <source>
        <dbReference type="ARBA" id="ARBA00022448"/>
    </source>
</evidence>
<dbReference type="SMART" id="SM00397">
    <property type="entry name" value="t_SNARE"/>
    <property type="match status" value="1"/>
</dbReference>
<evidence type="ECO:0000256" key="12">
    <source>
        <dbReference type="ARBA" id="ARBA00023136"/>
    </source>
</evidence>
<dbReference type="OrthoDB" id="10251371at2759"/>
<feature type="transmembrane region" description="Helical" evidence="14">
    <location>
        <begin position="297"/>
        <end position="314"/>
    </location>
</feature>
<evidence type="ECO:0000256" key="5">
    <source>
        <dbReference type="ARBA" id="ARBA00022692"/>
    </source>
</evidence>
<evidence type="ECO:0000256" key="3">
    <source>
        <dbReference type="ARBA" id="ARBA00009063"/>
    </source>
</evidence>
<dbReference type="PROSITE" id="PS00914">
    <property type="entry name" value="SYNTAXIN"/>
    <property type="match status" value="1"/>
</dbReference>
<dbReference type="GO" id="GO:0006906">
    <property type="term" value="P:vesicle fusion"/>
    <property type="evidence" value="ECO:0007669"/>
    <property type="project" value="TreeGrafter"/>
</dbReference>
<organism evidence="16 17">
    <name type="scientific">Chaetomium globosum (strain ATCC 6205 / CBS 148.51 / DSM 1962 / NBRC 6347 / NRRL 1970)</name>
    <name type="common">Soil fungus</name>
    <dbReference type="NCBI Taxonomy" id="306901"/>
    <lineage>
        <taxon>Eukaryota</taxon>
        <taxon>Fungi</taxon>
        <taxon>Dikarya</taxon>
        <taxon>Ascomycota</taxon>
        <taxon>Pezizomycotina</taxon>
        <taxon>Sordariomycetes</taxon>
        <taxon>Sordariomycetidae</taxon>
        <taxon>Sordariales</taxon>
        <taxon>Chaetomiaceae</taxon>
        <taxon>Chaetomium</taxon>
    </lineage>
</organism>
<feature type="region of interest" description="Disordered" evidence="13">
    <location>
        <begin position="19"/>
        <end position="38"/>
    </location>
</feature>
<dbReference type="Pfam" id="PF02238">
    <property type="entry name" value="COX7a"/>
    <property type="match status" value="1"/>
</dbReference>
<dbReference type="OMA" id="YNVESMA"/>
<dbReference type="GO" id="GO:0005484">
    <property type="term" value="F:SNAP receptor activity"/>
    <property type="evidence" value="ECO:0007669"/>
    <property type="project" value="InterPro"/>
</dbReference>
<comment type="similarity">
    <text evidence="3">Belongs to the syntaxin family.</text>
</comment>
<dbReference type="CDD" id="cd15845">
    <property type="entry name" value="SNARE_syntaxin16"/>
    <property type="match status" value="1"/>
</dbReference>
<keyword evidence="6" id="KW-0999">Mitochondrion inner membrane</keyword>
<evidence type="ECO:0000256" key="11">
    <source>
        <dbReference type="ARBA" id="ARBA00023128"/>
    </source>
</evidence>